<evidence type="ECO:0000259" key="1">
    <source>
        <dbReference type="PROSITE" id="PS51819"/>
    </source>
</evidence>
<reference evidence="2 3" key="1">
    <citation type="submission" date="2018-09" db="EMBL/GenBank/DDBJ databases">
        <title>Discovery and Ecogenomic Context for Candidatus Cryosericales, a Global Caldiserica Order Active in Thawing Permafrost.</title>
        <authorList>
            <person name="Martinez M.A."/>
            <person name="Woodcroft B.J."/>
            <person name="Ignacio Espinoza J.C."/>
            <person name="Zayed A."/>
            <person name="Singleton C.M."/>
            <person name="Boyd J."/>
            <person name="Li Y.-F."/>
            <person name="Purvine S."/>
            <person name="Maughan H."/>
            <person name="Hodgkins S.B."/>
            <person name="Anderson D."/>
            <person name="Sederholm M."/>
            <person name="Temperton B."/>
            <person name="Saleska S.R."/>
            <person name="Tyson G.W."/>
            <person name="Rich V.I."/>
        </authorList>
    </citation>
    <scope>NUCLEOTIDE SEQUENCE [LARGE SCALE GENOMIC DNA]</scope>
    <source>
        <strain evidence="2 3">SMC1</strain>
    </source>
</reference>
<dbReference type="InterPro" id="IPR052164">
    <property type="entry name" value="Anthracycline_SecMetBiosynth"/>
</dbReference>
<name>A0A398DNC7_9BACT</name>
<keyword evidence="3" id="KW-1185">Reference proteome</keyword>
<accession>A0A398DNC7</accession>
<dbReference type="PANTHER" id="PTHR33993">
    <property type="entry name" value="GLYOXALASE-RELATED"/>
    <property type="match status" value="1"/>
</dbReference>
<protein>
    <submittedName>
        <fullName evidence="2">VOC family protein</fullName>
    </submittedName>
</protein>
<dbReference type="PANTHER" id="PTHR33993:SF2">
    <property type="entry name" value="VOC DOMAIN-CONTAINING PROTEIN"/>
    <property type="match status" value="1"/>
</dbReference>
<dbReference type="AlphaFoldDB" id="A0A398DNC7"/>
<proteinExistence type="predicted"/>
<dbReference type="EMBL" id="QXIY01000021">
    <property type="protein sequence ID" value="RIE16695.1"/>
    <property type="molecule type" value="Genomic_DNA"/>
</dbReference>
<gene>
    <name evidence="2" type="ORF">SMC1_05340</name>
</gene>
<organism evidence="2 3">
    <name type="scientific">Candidatus Cryosericum septentrionale</name>
    <dbReference type="NCBI Taxonomy" id="2290913"/>
    <lineage>
        <taxon>Bacteria</taxon>
        <taxon>Pseudomonadati</taxon>
        <taxon>Caldisericota/Cryosericota group</taxon>
        <taxon>Candidatus Cryosericota</taxon>
        <taxon>Candidatus Cryosericia</taxon>
        <taxon>Candidatus Cryosericales</taxon>
        <taxon>Candidatus Cryosericaceae</taxon>
        <taxon>Candidatus Cryosericum</taxon>
    </lineage>
</organism>
<dbReference type="InterPro" id="IPR029068">
    <property type="entry name" value="Glyas_Bleomycin-R_OHBP_Dase"/>
</dbReference>
<comment type="caution">
    <text evidence="2">The sequence shown here is derived from an EMBL/GenBank/DDBJ whole genome shotgun (WGS) entry which is preliminary data.</text>
</comment>
<evidence type="ECO:0000313" key="3">
    <source>
        <dbReference type="Proteomes" id="UP000266113"/>
    </source>
</evidence>
<evidence type="ECO:0000313" key="2">
    <source>
        <dbReference type="EMBL" id="RIE16695.1"/>
    </source>
</evidence>
<feature type="domain" description="VOC" evidence="1">
    <location>
        <begin position="3"/>
        <end position="117"/>
    </location>
</feature>
<dbReference type="InterPro" id="IPR037523">
    <property type="entry name" value="VOC_core"/>
</dbReference>
<dbReference type="PROSITE" id="PS51819">
    <property type="entry name" value="VOC"/>
    <property type="match status" value="1"/>
</dbReference>
<dbReference type="SUPFAM" id="SSF54593">
    <property type="entry name" value="Glyoxalase/Bleomycin resistance protein/Dihydroxybiphenyl dioxygenase"/>
    <property type="match status" value="1"/>
</dbReference>
<dbReference type="Proteomes" id="UP000266113">
    <property type="component" value="Unassembled WGS sequence"/>
</dbReference>
<dbReference type="OrthoDB" id="9804235at2"/>
<dbReference type="RefSeq" id="WP_119085757.1">
    <property type="nucleotide sequence ID" value="NZ_QXIY01000021.1"/>
</dbReference>
<dbReference type="Pfam" id="PF18029">
    <property type="entry name" value="Glyoxalase_6"/>
    <property type="match status" value="1"/>
</dbReference>
<dbReference type="CDD" id="cd07247">
    <property type="entry name" value="SgaA_N_like"/>
    <property type="match status" value="1"/>
</dbReference>
<dbReference type="InterPro" id="IPR041581">
    <property type="entry name" value="Glyoxalase_6"/>
</dbReference>
<sequence length="132" mass="13945">MPRPIHFDLGATDPARAIAFYKAAFGWTVEKWNGPFEYYDIITGAPGEPGINGGFVPSTGGTLQTTLTVGVTSLEEAMARVTAAGGTIVGDIRTIPGVGRMVTCKDTEGNSFGLMEEQRPDKHVELGELSGV</sequence>
<dbReference type="Gene3D" id="3.10.180.10">
    <property type="entry name" value="2,3-Dihydroxybiphenyl 1,2-Dioxygenase, domain 1"/>
    <property type="match status" value="1"/>
</dbReference>